<evidence type="ECO:0000313" key="2">
    <source>
        <dbReference type="EMBL" id="CAH1102345.1"/>
    </source>
</evidence>
<proteinExistence type="predicted"/>
<feature type="domain" description="Endonuclease/exonuclease/phosphatase" evidence="1">
    <location>
        <begin position="186"/>
        <end position="494"/>
    </location>
</feature>
<sequence length="544" mass="64086">MVINSFYAKKINNVMLTFIKFHLFDCLEVSKKLAQLIPVQRMYFPNHGIVSNVRDTNLIPNQIRSEEDTTQSVNQTVNYLENGVNSNYNTNLQFWNPYCENFYFPIYYRSDQHYSNFHYPFFPNTYYNYYNYYQPYTSRTNFHTGRGYQKKSFQNNNSGKQIMSLRTWEKVAENPGTRPGFIFTLMSYNVLAQDLLEQHPYLYRNHDEASLAWPIRWKNLFKEISKMKPDILCLQEVQKSHLSDYSLLEEMGYQSVFKKRTGCQPDGCAIYYKADNIALIENDVVEYFQSGMRVLDRDNVGIVMKFAPKSHPTKEFVVATTHLLYNPKRDDVRMAQMQLLLANVEKMSYKRDRKLSYYLPVIITGDLNTPPDSSLYEFVTKGKINFEHISPRLLENHQDSSEQKLVTSSIGITDNSQYHKVIEKRKDQNYTSKKGDKEQTNEINRLSKMNCTDNMNLTHNFYFKSVYDHGARDTKEATTYQDEWLTVDYIFYSKKKGEMYPEDKLKLLSKYRLPTNKELNGTQIPNKTLGSDHLSLVAKFKLDF</sequence>
<evidence type="ECO:0000313" key="3">
    <source>
        <dbReference type="Proteomes" id="UP001153636"/>
    </source>
</evidence>
<protein>
    <recommendedName>
        <fullName evidence="1">Endonuclease/exonuclease/phosphatase domain-containing protein</fullName>
    </recommendedName>
</protein>
<dbReference type="AlphaFoldDB" id="A0A9P0CMK1"/>
<dbReference type="EMBL" id="OV651824">
    <property type="protein sequence ID" value="CAH1102345.1"/>
    <property type="molecule type" value="Genomic_DNA"/>
</dbReference>
<accession>A0A9P0CMK1</accession>
<keyword evidence="3" id="KW-1185">Reference proteome</keyword>
<gene>
    <name evidence="2" type="ORF">PSYICH_LOCUS3552</name>
</gene>
<dbReference type="OrthoDB" id="10253982at2759"/>
<dbReference type="PANTHER" id="PTHR12121:SF34">
    <property type="entry name" value="PROTEIN ANGEL"/>
    <property type="match status" value="1"/>
</dbReference>
<dbReference type="GO" id="GO:0000175">
    <property type="term" value="F:3'-5'-RNA exonuclease activity"/>
    <property type="evidence" value="ECO:0007669"/>
    <property type="project" value="TreeGrafter"/>
</dbReference>
<dbReference type="InterPro" id="IPR036691">
    <property type="entry name" value="Endo/exonu/phosph_ase_sf"/>
</dbReference>
<reference evidence="2" key="1">
    <citation type="submission" date="2022-01" db="EMBL/GenBank/DDBJ databases">
        <authorList>
            <person name="King R."/>
        </authorList>
    </citation>
    <scope>NUCLEOTIDE SEQUENCE</scope>
</reference>
<dbReference type="PANTHER" id="PTHR12121">
    <property type="entry name" value="CARBON CATABOLITE REPRESSOR PROTEIN 4"/>
    <property type="match status" value="1"/>
</dbReference>
<dbReference type="SUPFAM" id="SSF56219">
    <property type="entry name" value="DNase I-like"/>
    <property type="match status" value="1"/>
</dbReference>
<dbReference type="Pfam" id="PF03372">
    <property type="entry name" value="Exo_endo_phos"/>
    <property type="match status" value="1"/>
</dbReference>
<organism evidence="2 3">
    <name type="scientific">Psylliodes chrysocephalus</name>
    <dbReference type="NCBI Taxonomy" id="3402493"/>
    <lineage>
        <taxon>Eukaryota</taxon>
        <taxon>Metazoa</taxon>
        <taxon>Ecdysozoa</taxon>
        <taxon>Arthropoda</taxon>
        <taxon>Hexapoda</taxon>
        <taxon>Insecta</taxon>
        <taxon>Pterygota</taxon>
        <taxon>Neoptera</taxon>
        <taxon>Endopterygota</taxon>
        <taxon>Coleoptera</taxon>
        <taxon>Polyphaga</taxon>
        <taxon>Cucujiformia</taxon>
        <taxon>Chrysomeloidea</taxon>
        <taxon>Chrysomelidae</taxon>
        <taxon>Galerucinae</taxon>
        <taxon>Alticini</taxon>
        <taxon>Psylliodes</taxon>
    </lineage>
</organism>
<name>A0A9P0CMK1_9CUCU</name>
<dbReference type="InterPro" id="IPR005135">
    <property type="entry name" value="Endo/exonuclease/phosphatase"/>
</dbReference>
<evidence type="ECO:0000259" key="1">
    <source>
        <dbReference type="Pfam" id="PF03372"/>
    </source>
</evidence>
<dbReference type="Gene3D" id="3.60.10.10">
    <property type="entry name" value="Endonuclease/exonuclease/phosphatase"/>
    <property type="match status" value="1"/>
</dbReference>
<dbReference type="Proteomes" id="UP001153636">
    <property type="component" value="Chromosome 12"/>
</dbReference>
<dbReference type="InterPro" id="IPR050410">
    <property type="entry name" value="CCR4/nocturin_mRNA_transcr"/>
</dbReference>